<accession>A0ABY3AUA8</accession>
<comment type="caution">
    <text evidence="1">The sequence shown here is derived from an EMBL/GenBank/DDBJ whole genome shotgun (WGS) entry which is preliminary data.</text>
</comment>
<sequence>MNRTVMFPDPSLHPEWIQPHSPEWYAELNDIVGEYQYPWKSTFEKPTAEMIYEKEIMSRLTSDSRILDVGSYDLDDLVTRYQFQRTAGLADFQVQLVEEVEYLTRPEDVLIKKCFGQRKEVREYVWSTCLRGVEQVFAEHATDKGLRVINFHYVVKARKS</sequence>
<proteinExistence type="predicted"/>
<dbReference type="Proteomes" id="UP000316208">
    <property type="component" value="Unassembled WGS sequence"/>
</dbReference>
<dbReference type="EMBL" id="SADY01000002">
    <property type="protein sequence ID" value="TQR45958.1"/>
    <property type="molecule type" value="Genomic_DNA"/>
</dbReference>
<keyword evidence="2" id="KW-1185">Reference proteome</keyword>
<organism evidence="1 2">
    <name type="scientific">Paenibacillus popilliae</name>
    <name type="common">Bacillus popilliae</name>
    <dbReference type="NCBI Taxonomy" id="78057"/>
    <lineage>
        <taxon>Bacteria</taxon>
        <taxon>Bacillati</taxon>
        <taxon>Bacillota</taxon>
        <taxon>Bacilli</taxon>
        <taxon>Bacillales</taxon>
        <taxon>Paenibacillaceae</taxon>
        <taxon>Paenibacillus</taxon>
    </lineage>
</organism>
<dbReference type="InterPro" id="IPR029063">
    <property type="entry name" value="SAM-dependent_MTases_sf"/>
</dbReference>
<protein>
    <submittedName>
        <fullName evidence="1">Uncharacterized protein</fullName>
    </submittedName>
</protein>
<evidence type="ECO:0000313" key="2">
    <source>
        <dbReference type="Proteomes" id="UP000316208"/>
    </source>
</evidence>
<dbReference type="Gene3D" id="3.40.50.150">
    <property type="entry name" value="Vaccinia Virus protein VP39"/>
    <property type="match status" value="1"/>
</dbReference>
<gene>
    <name evidence="1" type="ORF">C7Y44_09650</name>
</gene>
<name>A0ABY3AUA8_PAEPP</name>
<reference evidence="1 2" key="1">
    <citation type="submission" date="2018-03" db="EMBL/GenBank/DDBJ databases">
        <title>Aerobic endospore-forming bacteria genome sequencing and assembly.</title>
        <authorList>
            <person name="Cavalcante D.A."/>
            <person name="Driks A."/>
            <person name="Putonti C."/>
            <person name="De-Souza M.T."/>
        </authorList>
    </citation>
    <scope>NUCLEOTIDE SEQUENCE [LARGE SCALE GENOMIC DNA]</scope>
    <source>
        <strain evidence="1 2">SDF0028</strain>
    </source>
</reference>
<evidence type="ECO:0000313" key="1">
    <source>
        <dbReference type="EMBL" id="TQR45958.1"/>
    </source>
</evidence>
<dbReference type="RefSeq" id="WP_142543716.1">
    <property type="nucleotide sequence ID" value="NZ_SADY01000002.1"/>
</dbReference>